<feature type="chain" id="PRO_5045834208" description="Outer membrane protein" evidence="1">
    <location>
        <begin position="23"/>
        <end position="246"/>
    </location>
</feature>
<organism evidence="2 3">
    <name type="scientific">Halorhodospira neutriphila</name>
    <dbReference type="NCBI Taxonomy" id="168379"/>
    <lineage>
        <taxon>Bacteria</taxon>
        <taxon>Pseudomonadati</taxon>
        <taxon>Pseudomonadota</taxon>
        <taxon>Gammaproteobacteria</taxon>
        <taxon>Chromatiales</taxon>
        <taxon>Ectothiorhodospiraceae</taxon>
        <taxon>Halorhodospira</taxon>
    </lineage>
</organism>
<evidence type="ECO:0008006" key="4">
    <source>
        <dbReference type="Google" id="ProtNLM"/>
    </source>
</evidence>
<dbReference type="InterPro" id="IPR026387">
    <property type="entry name" value="OMP_w_GlyGly"/>
</dbReference>
<feature type="signal peptide" evidence="1">
    <location>
        <begin position="1"/>
        <end position="22"/>
    </location>
</feature>
<gene>
    <name evidence="2" type="ORF">CKO13_05125</name>
</gene>
<keyword evidence="1" id="KW-0732">Signal</keyword>
<sequence>MRRALTTTAAAGLLLSTGAAHATGGILGLSGGVNLWSHDPDGTQKFDGSTFDVEDDLGLDGDEDLNAWLEWDHPVPVIPSIRVERTGLEEQGSGTLNFDYGDISASTSVDSVVELDQTDITLFWSPLPLPYLDVDIGLTGKVIDGRILVESNAQKEELNFSGPLPMAYGRLGLDIPTTRFKIEASTKILSYDGHSITDTQAHLAYKWWYAGAMIGYRDMAVELDDFDDVTIDVSFSGPYAGAFLRF</sequence>
<evidence type="ECO:0000256" key="1">
    <source>
        <dbReference type="SAM" id="SignalP"/>
    </source>
</evidence>
<accession>A0ABS1E802</accession>
<dbReference type="RefSeq" id="WP_200257558.1">
    <property type="nucleotide sequence ID" value="NZ_NRSH01000041.1"/>
</dbReference>
<dbReference type="EMBL" id="NRSH01000041">
    <property type="protein sequence ID" value="MBK1726414.1"/>
    <property type="molecule type" value="Genomic_DNA"/>
</dbReference>
<dbReference type="Proteomes" id="UP000738126">
    <property type="component" value="Unassembled WGS sequence"/>
</dbReference>
<evidence type="ECO:0000313" key="3">
    <source>
        <dbReference type="Proteomes" id="UP000738126"/>
    </source>
</evidence>
<keyword evidence="3" id="KW-1185">Reference proteome</keyword>
<proteinExistence type="predicted"/>
<name>A0ABS1E802_9GAMM</name>
<dbReference type="NCBIfam" id="TIGR04219">
    <property type="entry name" value="OMP_w_GlyGly"/>
    <property type="match status" value="1"/>
</dbReference>
<comment type="caution">
    <text evidence="2">The sequence shown here is derived from an EMBL/GenBank/DDBJ whole genome shotgun (WGS) entry which is preliminary data.</text>
</comment>
<evidence type="ECO:0000313" key="2">
    <source>
        <dbReference type="EMBL" id="MBK1726414.1"/>
    </source>
</evidence>
<protein>
    <recommendedName>
        <fullName evidence="4">Outer membrane protein</fullName>
    </recommendedName>
</protein>
<reference evidence="2 3" key="1">
    <citation type="journal article" date="2020" name="Microorganisms">
        <title>Osmotic Adaptation and Compatible Solute Biosynthesis of Phototrophic Bacteria as Revealed from Genome Analyses.</title>
        <authorList>
            <person name="Imhoff J.F."/>
            <person name="Rahn T."/>
            <person name="Kunzel S."/>
            <person name="Keller A."/>
            <person name="Neulinger S.C."/>
        </authorList>
    </citation>
    <scope>NUCLEOTIDE SEQUENCE [LARGE SCALE GENOMIC DNA]</scope>
    <source>
        <strain evidence="2 3">DSM 15116</strain>
    </source>
</reference>